<feature type="region of interest" description="Disordered" evidence="1">
    <location>
        <begin position="43"/>
        <end position="67"/>
    </location>
</feature>
<dbReference type="AlphaFoldDB" id="A0A3P7LPA4"/>
<evidence type="ECO:0000313" key="3">
    <source>
        <dbReference type="Proteomes" id="UP000281553"/>
    </source>
</evidence>
<keyword evidence="3" id="KW-1185">Reference proteome</keyword>
<name>A0A3P7LPA4_DIBLA</name>
<gene>
    <name evidence="2" type="ORF">DILT_LOCUS8614</name>
</gene>
<organism evidence="2 3">
    <name type="scientific">Dibothriocephalus latus</name>
    <name type="common">Fish tapeworm</name>
    <name type="synonym">Diphyllobothrium latum</name>
    <dbReference type="NCBI Taxonomy" id="60516"/>
    <lineage>
        <taxon>Eukaryota</taxon>
        <taxon>Metazoa</taxon>
        <taxon>Spiralia</taxon>
        <taxon>Lophotrochozoa</taxon>
        <taxon>Platyhelminthes</taxon>
        <taxon>Cestoda</taxon>
        <taxon>Eucestoda</taxon>
        <taxon>Diphyllobothriidea</taxon>
        <taxon>Diphyllobothriidae</taxon>
        <taxon>Dibothriocephalus</taxon>
    </lineage>
</organism>
<dbReference type="EMBL" id="UYRU01054732">
    <property type="protein sequence ID" value="VDN12783.1"/>
    <property type="molecule type" value="Genomic_DNA"/>
</dbReference>
<feature type="compositionally biased region" description="Polar residues" evidence="1">
    <location>
        <begin position="83"/>
        <end position="115"/>
    </location>
</feature>
<feature type="region of interest" description="Disordered" evidence="1">
    <location>
        <begin position="83"/>
        <end position="150"/>
    </location>
</feature>
<evidence type="ECO:0000313" key="2">
    <source>
        <dbReference type="EMBL" id="VDN12783.1"/>
    </source>
</evidence>
<sequence>MVGHRFTRHERMTKSVVGMLTKTASFPSRQNRRNDKVVSAAVPTTNFGAHSKPPGAIPGSAYGRPTALKPSLEQSANLRQTITHTGSPATGANGLTETSFSPNLSQAVSGDNPSSRSDEDPFAGFGDYQPSEGMAAGVTGSSGGQKVTPSQGRRINILAVMNAPGNQPAELMNASVFPALVVQMRCDRYVGG</sequence>
<proteinExistence type="predicted"/>
<evidence type="ECO:0000256" key="1">
    <source>
        <dbReference type="SAM" id="MobiDB-lite"/>
    </source>
</evidence>
<protein>
    <submittedName>
        <fullName evidence="2">Uncharacterized protein</fullName>
    </submittedName>
</protein>
<reference evidence="2 3" key="1">
    <citation type="submission" date="2018-11" db="EMBL/GenBank/DDBJ databases">
        <authorList>
            <consortium name="Pathogen Informatics"/>
        </authorList>
    </citation>
    <scope>NUCLEOTIDE SEQUENCE [LARGE SCALE GENOMIC DNA]</scope>
</reference>
<accession>A0A3P7LPA4</accession>
<dbReference type="Proteomes" id="UP000281553">
    <property type="component" value="Unassembled WGS sequence"/>
</dbReference>